<keyword evidence="10" id="KW-0012">Acyltransferase</keyword>
<feature type="signal peptide" evidence="14">
    <location>
        <begin position="1"/>
        <end position="18"/>
    </location>
</feature>
<dbReference type="GO" id="GO:0005576">
    <property type="term" value="C:extracellular region"/>
    <property type="evidence" value="ECO:0007669"/>
    <property type="project" value="TreeGrafter"/>
</dbReference>
<keyword evidence="5 13" id="KW-0133">Cell shape</keyword>
<dbReference type="GO" id="GO:0071555">
    <property type="term" value="P:cell wall organization"/>
    <property type="evidence" value="ECO:0007669"/>
    <property type="project" value="UniProtKB-UniRule"/>
</dbReference>
<dbReference type="PANTHER" id="PTHR30582">
    <property type="entry name" value="L,D-TRANSPEPTIDASE"/>
    <property type="match status" value="1"/>
</dbReference>
<evidence type="ECO:0000256" key="11">
    <source>
        <dbReference type="ARBA" id="ARBA00023316"/>
    </source>
</evidence>
<dbReference type="EMBL" id="LR215973">
    <property type="protein sequence ID" value="VFA98331.1"/>
    <property type="molecule type" value="Genomic_DNA"/>
</dbReference>
<evidence type="ECO:0000256" key="14">
    <source>
        <dbReference type="SAM" id="SignalP"/>
    </source>
</evidence>
<evidence type="ECO:0000313" key="17">
    <source>
        <dbReference type="Proteomes" id="UP000290439"/>
    </source>
</evidence>
<dbReference type="Pfam" id="PF03734">
    <property type="entry name" value="YkuD"/>
    <property type="match status" value="1"/>
</dbReference>
<gene>
    <name evidence="16" type="ORF">NCTC10797_02098</name>
</gene>
<feature type="active site" description="Nucleophile" evidence="13">
    <location>
        <position position="230"/>
    </location>
</feature>
<feature type="domain" description="L,D-TPase catalytic" evidence="15">
    <location>
        <begin position="129"/>
        <end position="254"/>
    </location>
</feature>
<dbReference type="Proteomes" id="UP000290439">
    <property type="component" value="Chromosome"/>
</dbReference>
<organism evidence="16 17">
    <name type="scientific">Nocardia cyriacigeorgica</name>
    <dbReference type="NCBI Taxonomy" id="135487"/>
    <lineage>
        <taxon>Bacteria</taxon>
        <taxon>Bacillati</taxon>
        <taxon>Actinomycetota</taxon>
        <taxon>Actinomycetes</taxon>
        <taxon>Mycobacteriales</taxon>
        <taxon>Nocardiaceae</taxon>
        <taxon>Nocardia</taxon>
    </lineage>
</organism>
<evidence type="ECO:0000256" key="2">
    <source>
        <dbReference type="ARBA" id="ARBA00022475"/>
    </source>
</evidence>
<comment type="pathway">
    <text evidence="12">Glycan biosynthesis.</text>
</comment>
<keyword evidence="7" id="KW-0472">Membrane</keyword>
<evidence type="ECO:0000256" key="12">
    <source>
        <dbReference type="ARBA" id="ARBA00060592"/>
    </source>
</evidence>
<dbReference type="FunFam" id="2.40.440.10:FF:000005">
    <property type="entry name" value="L,D-transpeptidase 2"/>
    <property type="match status" value="1"/>
</dbReference>
<keyword evidence="9" id="KW-0449">Lipoprotein</keyword>
<dbReference type="PANTHER" id="PTHR30582:SF2">
    <property type="entry name" value="L,D-TRANSPEPTIDASE YCIB-RELATED"/>
    <property type="match status" value="1"/>
</dbReference>
<reference evidence="16 17" key="1">
    <citation type="submission" date="2019-02" db="EMBL/GenBank/DDBJ databases">
        <authorList>
            <consortium name="Pathogen Informatics"/>
        </authorList>
    </citation>
    <scope>NUCLEOTIDE SEQUENCE [LARGE SCALE GENOMIC DNA]</scope>
    <source>
        <strain evidence="16 17">3012STDY6756504</strain>
    </source>
</reference>
<dbReference type="Pfam" id="PF17964">
    <property type="entry name" value="Big_10"/>
    <property type="match status" value="1"/>
</dbReference>
<evidence type="ECO:0000259" key="15">
    <source>
        <dbReference type="PROSITE" id="PS52029"/>
    </source>
</evidence>
<accession>A0A4U8VXQ5</accession>
<dbReference type="InterPro" id="IPR041280">
    <property type="entry name" value="Big_10"/>
</dbReference>
<dbReference type="GO" id="GO:0016746">
    <property type="term" value="F:acyltransferase activity"/>
    <property type="evidence" value="ECO:0007669"/>
    <property type="project" value="UniProtKB-KW"/>
</dbReference>
<evidence type="ECO:0000256" key="6">
    <source>
        <dbReference type="ARBA" id="ARBA00022984"/>
    </source>
</evidence>
<dbReference type="AlphaFoldDB" id="A0A4U8VXQ5"/>
<evidence type="ECO:0000256" key="1">
    <source>
        <dbReference type="ARBA" id="ARBA00004752"/>
    </source>
</evidence>
<evidence type="ECO:0000313" key="16">
    <source>
        <dbReference type="EMBL" id="VFA98331.1"/>
    </source>
</evidence>
<evidence type="ECO:0000256" key="10">
    <source>
        <dbReference type="ARBA" id="ARBA00023315"/>
    </source>
</evidence>
<keyword evidence="4 14" id="KW-0732">Signal</keyword>
<evidence type="ECO:0000256" key="8">
    <source>
        <dbReference type="ARBA" id="ARBA00023139"/>
    </source>
</evidence>
<feature type="active site" description="Proton donor/acceptor" evidence="13">
    <location>
        <position position="212"/>
    </location>
</feature>
<dbReference type="Gene3D" id="2.40.440.10">
    <property type="entry name" value="L,D-transpeptidase catalytic domain-like"/>
    <property type="match status" value="1"/>
</dbReference>
<dbReference type="RefSeq" id="WP_165448864.1">
    <property type="nucleotide sequence ID" value="NZ_LR215973.1"/>
</dbReference>
<evidence type="ECO:0000256" key="13">
    <source>
        <dbReference type="PROSITE-ProRule" id="PRU01373"/>
    </source>
</evidence>
<dbReference type="GO" id="GO:0008360">
    <property type="term" value="P:regulation of cell shape"/>
    <property type="evidence" value="ECO:0007669"/>
    <property type="project" value="UniProtKB-UniRule"/>
</dbReference>
<comment type="pathway">
    <text evidence="1 13">Cell wall biogenesis; peptidoglycan biosynthesis.</text>
</comment>
<keyword evidence="11 13" id="KW-0961">Cell wall biogenesis/degradation</keyword>
<dbReference type="GO" id="GO:0071972">
    <property type="term" value="F:peptidoglycan L,D-transpeptidase activity"/>
    <property type="evidence" value="ECO:0007669"/>
    <property type="project" value="TreeGrafter"/>
</dbReference>
<feature type="chain" id="PRO_5038765510" evidence="14">
    <location>
        <begin position="19"/>
        <end position="255"/>
    </location>
</feature>
<dbReference type="UniPathway" id="UPA00219"/>
<evidence type="ECO:0000256" key="5">
    <source>
        <dbReference type="ARBA" id="ARBA00022960"/>
    </source>
</evidence>
<dbReference type="Gene3D" id="2.60.40.3710">
    <property type="match status" value="1"/>
</dbReference>
<sequence length="255" mass="27016">MRSVVRHLFLAVAIMALAMVGSGAANTMMIDRSPPGADIGTVASITPSAGRTVGIAHPVTIRFDADVADRAAAERAVSITADRPLPGTFAWAGDRQLTWSPTGYLPANATIGVRFGDQVRTEFATNAGVVADADMSAHTFTVSIGGQVVRVMPASMGKPGWETPTGTFPVLEKFRHIVFDSRTIGIPLDSPEGYLIDGEYGVRLTWSGVFVHSAPWSVDSQGYANVSHGCINLAPGDAAWYYENVGIGDPVTTHW</sequence>
<keyword evidence="2" id="KW-1003">Cell membrane</keyword>
<evidence type="ECO:0000256" key="9">
    <source>
        <dbReference type="ARBA" id="ARBA00023288"/>
    </source>
</evidence>
<dbReference type="InterPro" id="IPR005490">
    <property type="entry name" value="LD_TPept_cat_dom"/>
</dbReference>
<evidence type="ECO:0000256" key="3">
    <source>
        <dbReference type="ARBA" id="ARBA00022679"/>
    </source>
</evidence>
<dbReference type="SUPFAM" id="SSF141523">
    <property type="entry name" value="L,D-transpeptidase catalytic domain-like"/>
    <property type="match status" value="1"/>
</dbReference>
<evidence type="ECO:0000256" key="7">
    <source>
        <dbReference type="ARBA" id="ARBA00023136"/>
    </source>
</evidence>
<dbReference type="InterPro" id="IPR038063">
    <property type="entry name" value="Transpep_catalytic_dom"/>
</dbReference>
<dbReference type="GO" id="GO:0018104">
    <property type="term" value="P:peptidoglycan-protein cross-linking"/>
    <property type="evidence" value="ECO:0007669"/>
    <property type="project" value="TreeGrafter"/>
</dbReference>
<dbReference type="CDD" id="cd16913">
    <property type="entry name" value="YkuD_like"/>
    <property type="match status" value="1"/>
</dbReference>
<dbReference type="PROSITE" id="PS52029">
    <property type="entry name" value="LD_TPASE"/>
    <property type="match status" value="1"/>
</dbReference>
<keyword evidence="6 13" id="KW-0573">Peptidoglycan synthesis</keyword>
<keyword evidence="8" id="KW-0564">Palmitate</keyword>
<protein>
    <submittedName>
        <fullName evidence="16">L,D-transpeptidase catalytic domain</fullName>
    </submittedName>
</protein>
<evidence type="ECO:0000256" key="4">
    <source>
        <dbReference type="ARBA" id="ARBA00022729"/>
    </source>
</evidence>
<name>A0A4U8VXQ5_9NOCA</name>
<proteinExistence type="predicted"/>
<dbReference type="InterPro" id="IPR050979">
    <property type="entry name" value="LD-transpeptidase"/>
</dbReference>
<keyword evidence="3" id="KW-0808">Transferase</keyword>